<evidence type="ECO:0000259" key="9">
    <source>
        <dbReference type="PROSITE" id="PS51004"/>
    </source>
</evidence>
<dbReference type="GO" id="GO:0043931">
    <property type="term" value="P:ossification involved in bone maturation"/>
    <property type="evidence" value="ECO:0007669"/>
    <property type="project" value="TreeGrafter"/>
</dbReference>
<dbReference type="OrthoDB" id="9988752at2759"/>
<dbReference type="PANTHER" id="PTHR11036">
    <property type="entry name" value="SEMAPHORIN"/>
    <property type="match status" value="1"/>
</dbReference>
<keyword evidence="3" id="KW-0472">Membrane</keyword>
<keyword evidence="4" id="KW-1015">Disulfide bond</keyword>
<dbReference type="InterPro" id="IPR001627">
    <property type="entry name" value="Semap_dom"/>
</dbReference>
<dbReference type="GO" id="GO:0005615">
    <property type="term" value="C:extracellular space"/>
    <property type="evidence" value="ECO:0007669"/>
    <property type="project" value="TreeGrafter"/>
</dbReference>
<comment type="subcellular location">
    <subcellularLocation>
        <location evidence="1">Membrane</location>
    </subcellularLocation>
</comment>
<dbReference type="GO" id="GO:0007411">
    <property type="term" value="P:axon guidance"/>
    <property type="evidence" value="ECO:0007669"/>
    <property type="project" value="TreeGrafter"/>
</dbReference>
<dbReference type="GO" id="GO:0005886">
    <property type="term" value="C:plasma membrane"/>
    <property type="evidence" value="ECO:0007669"/>
    <property type="project" value="TreeGrafter"/>
</dbReference>
<dbReference type="Pfam" id="PF01403">
    <property type="entry name" value="Sema"/>
    <property type="match status" value="1"/>
</dbReference>
<dbReference type="InterPro" id="IPR002165">
    <property type="entry name" value="Plexin_repeat"/>
</dbReference>
<dbReference type="SUPFAM" id="SSF103575">
    <property type="entry name" value="Plexin repeat"/>
    <property type="match status" value="1"/>
</dbReference>
<dbReference type="SMART" id="SM00423">
    <property type="entry name" value="PSI"/>
    <property type="match status" value="1"/>
</dbReference>
<dbReference type="Gene3D" id="2.60.40.10">
    <property type="entry name" value="Immunoglobulins"/>
    <property type="match status" value="1"/>
</dbReference>
<dbReference type="SMART" id="SM00630">
    <property type="entry name" value="Sema"/>
    <property type="match status" value="1"/>
</dbReference>
<dbReference type="GO" id="GO:0071526">
    <property type="term" value="P:semaphorin-plexin signaling pathway"/>
    <property type="evidence" value="ECO:0007669"/>
    <property type="project" value="TreeGrafter"/>
</dbReference>
<dbReference type="InterPro" id="IPR015943">
    <property type="entry name" value="WD40/YVTN_repeat-like_dom_sf"/>
</dbReference>
<dbReference type="PROSITE" id="PS51004">
    <property type="entry name" value="SEMA"/>
    <property type="match status" value="1"/>
</dbReference>
<evidence type="ECO:0000313" key="10">
    <source>
        <dbReference type="EMBL" id="KAG7467978.1"/>
    </source>
</evidence>
<feature type="domain" description="Sema" evidence="9">
    <location>
        <begin position="26"/>
        <end position="460"/>
    </location>
</feature>
<name>A0A9D3T5P2_MEGAT</name>
<keyword evidence="7" id="KW-0732">Signal</keyword>
<dbReference type="EMBL" id="JAFDVH010000011">
    <property type="protein sequence ID" value="KAG7467978.1"/>
    <property type="molecule type" value="Genomic_DNA"/>
</dbReference>
<feature type="chain" id="PRO_5038867283" description="Semaphorin-7A-like" evidence="7">
    <location>
        <begin position="22"/>
        <end position="621"/>
    </location>
</feature>
<dbReference type="GO" id="GO:0001755">
    <property type="term" value="P:neural crest cell migration"/>
    <property type="evidence" value="ECO:0007669"/>
    <property type="project" value="TreeGrafter"/>
</dbReference>
<sequence>MVRFYVWISLTIVFLFKAADSNLTPRVRLTEKEVNFRKWGLPGNTVRTELLQGPQGNSLYVGGHGKLLYIKLDTSILPEEVDFPKRGDKKSSVNPTASNNCDYDITTLHIANDSHLLVCGTNGYHPQCHFVNRKPFGSFGESIAAEGIAPFSVTERAPSVYVGNELYAAANSHANGNSLAIRRLGLRSIWPDTNKKEQRYVSMVLSGPREDPVQDRVYTFLVERNSDTRPEADIWTSWVTQVCAADVGGTKSILQKSWTSRLSARLSCGIPEKRMYFNRLVDVAVLKAERWNDSMVYALFNNSWGMSAVCVYTMGDIDRIFTTSKFRGYNDNLPSARPGVCVKESTKLPSEVLRLIKDHPEMESPVEPVRGGGPLMVSHRYYRHIRVDGVTGSDGRRHRVLFLSLESGGVHKVLDHDGEAFIIAELQPFPNKTRILNMLLQSSQRKLYVASSSEVVEVDLKSCQGYGDQCVACVQARDPYCSWDRTQCTSASRNGIQDVEQGNHAVCTNTDGVASPSRSKAQKIFRWSKHYLECPMFSSHAQYVWKHNGADKECVRTEGSCLLLIDSMTPEHDGSYECVSSEGGYSSTVVEYDLETESGAGGLVASPLASACLLLLLALLG</sequence>
<gene>
    <name evidence="10" type="ORF">MATL_G00137990</name>
</gene>
<dbReference type="PROSITE" id="PS50835">
    <property type="entry name" value="IG_LIKE"/>
    <property type="match status" value="1"/>
</dbReference>
<dbReference type="SUPFAM" id="SSF48726">
    <property type="entry name" value="Immunoglobulin"/>
    <property type="match status" value="1"/>
</dbReference>
<accession>A0A9D3T5P2</accession>
<dbReference type="GO" id="GO:0045499">
    <property type="term" value="F:chemorepellent activity"/>
    <property type="evidence" value="ECO:0007669"/>
    <property type="project" value="TreeGrafter"/>
</dbReference>
<evidence type="ECO:0000256" key="2">
    <source>
        <dbReference type="ARBA" id="ARBA00009492"/>
    </source>
</evidence>
<dbReference type="InterPro" id="IPR027231">
    <property type="entry name" value="Semaphorin"/>
</dbReference>
<evidence type="ECO:0000256" key="6">
    <source>
        <dbReference type="PROSITE-ProRule" id="PRU00352"/>
    </source>
</evidence>
<dbReference type="FunFam" id="2.60.40.10:FF:001170">
    <property type="entry name" value="Sema domain, immunoglobulin domain (Ig), short basic domain, secreted, (Semaphorin) 3F"/>
    <property type="match status" value="1"/>
</dbReference>
<dbReference type="Pfam" id="PF01437">
    <property type="entry name" value="PSI"/>
    <property type="match status" value="1"/>
</dbReference>
<feature type="signal peptide" evidence="7">
    <location>
        <begin position="1"/>
        <end position="21"/>
    </location>
</feature>
<dbReference type="GO" id="GO:0030335">
    <property type="term" value="P:positive regulation of cell migration"/>
    <property type="evidence" value="ECO:0007669"/>
    <property type="project" value="TreeGrafter"/>
</dbReference>
<reference evidence="10" key="1">
    <citation type="submission" date="2021-01" db="EMBL/GenBank/DDBJ databases">
        <authorList>
            <person name="Zahm M."/>
            <person name="Roques C."/>
            <person name="Cabau C."/>
            <person name="Klopp C."/>
            <person name="Donnadieu C."/>
            <person name="Jouanno E."/>
            <person name="Lampietro C."/>
            <person name="Louis A."/>
            <person name="Herpin A."/>
            <person name="Echchiki A."/>
            <person name="Berthelot C."/>
            <person name="Parey E."/>
            <person name="Roest-Crollius H."/>
            <person name="Braasch I."/>
            <person name="Postlethwait J."/>
            <person name="Bobe J."/>
            <person name="Montfort J."/>
            <person name="Bouchez O."/>
            <person name="Begum T."/>
            <person name="Mejri S."/>
            <person name="Adams A."/>
            <person name="Chen W.-J."/>
            <person name="Guiguen Y."/>
        </authorList>
    </citation>
    <scope>NUCLEOTIDE SEQUENCE</scope>
    <source>
        <strain evidence="10">YG-15Mar2019-1</strain>
        <tissue evidence="10">Brain</tissue>
    </source>
</reference>
<dbReference type="InterPro" id="IPR013783">
    <property type="entry name" value="Ig-like_fold"/>
</dbReference>
<proteinExistence type="inferred from homology"/>
<organism evidence="10 11">
    <name type="scientific">Megalops atlanticus</name>
    <name type="common">Tarpon</name>
    <name type="synonym">Clupea gigantea</name>
    <dbReference type="NCBI Taxonomy" id="7932"/>
    <lineage>
        <taxon>Eukaryota</taxon>
        <taxon>Metazoa</taxon>
        <taxon>Chordata</taxon>
        <taxon>Craniata</taxon>
        <taxon>Vertebrata</taxon>
        <taxon>Euteleostomi</taxon>
        <taxon>Actinopterygii</taxon>
        <taxon>Neopterygii</taxon>
        <taxon>Teleostei</taxon>
        <taxon>Elopiformes</taxon>
        <taxon>Megalopidae</taxon>
        <taxon>Megalops</taxon>
    </lineage>
</organism>
<dbReference type="GO" id="GO:0030215">
    <property type="term" value="F:semaphorin receptor binding"/>
    <property type="evidence" value="ECO:0007669"/>
    <property type="project" value="InterPro"/>
</dbReference>
<dbReference type="PANTHER" id="PTHR11036:SF144">
    <property type="entry name" value="SEMAPHORIN-7A-LIKE"/>
    <property type="match status" value="1"/>
</dbReference>
<dbReference type="InterPro" id="IPR016201">
    <property type="entry name" value="PSI"/>
</dbReference>
<evidence type="ECO:0000259" key="8">
    <source>
        <dbReference type="PROSITE" id="PS50835"/>
    </source>
</evidence>
<dbReference type="SUPFAM" id="SSF101912">
    <property type="entry name" value="Sema domain"/>
    <property type="match status" value="1"/>
</dbReference>
<dbReference type="Gene3D" id="2.130.10.10">
    <property type="entry name" value="YVTN repeat-like/Quinoprotein amine dehydrogenase"/>
    <property type="match status" value="1"/>
</dbReference>
<evidence type="ECO:0000256" key="3">
    <source>
        <dbReference type="ARBA" id="ARBA00023136"/>
    </source>
</evidence>
<dbReference type="Gene3D" id="3.30.1680.10">
    <property type="entry name" value="ligand-binding face of the semaphorins, domain 2"/>
    <property type="match status" value="1"/>
</dbReference>
<dbReference type="InterPro" id="IPR036179">
    <property type="entry name" value="Ig-like_dom_sf"/>
</dbReference>
<evidence type="ECO:0000256" key="7">
    <source>
        <dbReference type="SAM" id="SignalP"/>
    </source>
</evidence>
<dbReference type="InterPro" id="IPR007110">
    <property type="entry name" value="Ig-like_dom"/>
</dbReference>
<dbReference type="InterPro" id="IPR036352">
    <property type="entry name" value="Semap_dom_sf"/>
</dbReference>
<evidence type="ECO:0008006" key="12">
    <source>
        <dbReference type="Google" id="ProtNLM"/>
    </source>
</evidence>
<evidence type="ECO:0000313" key="11">
    <source>
        <dbReference type="Proteomes" id="UP001046870"/>
    </source>
</evidence>
<evidence type="ECO:0000256" key="4">
    <source>
        <dbReference type="ARBA" id="ARBA00023157"/>
    </source>
</evidence>
<comment type="similarity">
    <text evidence="2">Belongs to the semaphorin family.</text>
</comment>
<dbReference type="AlphaFoldDB" id="A0A9D3T5P2"/>
<keyword evidence="11" id="KW-1185">Reference proteome</keyword>
<evidence type="ECO:0000256" key="1">
    <source>
        <dbReference type="ARBA" id="ARBA00004370"/>
    </source>
</evidence>
<comment type="caution">
    <text evidence="6">Lacks conserved residue(s) required for the propagation of feature annotation.</text>
</comment>
<dbReference type="GO" id="GO:0000122">
    <property type="term" value="P:negative regulation of transcription by RNA polymerase II"/>
    <property type="evidence" value="ECO:0007669"/>
    <property type="project" value="TreeGrafter"/>
</dbReference>
<comment type="caution">
    <text evidence="10">The sequence shown here is derived from an EMBL/GenBank/DDBJ whole genome shotgun (WGS) entry which is preliminary data.</text>
</comment>
<feature type="domain" description="Ig-like" evidence="8">
    <location>
        <begin position="516"/>
        <end position="595"/>
    </location>
</feature>
<keyword evidence="5" id="KW-0325">Glycoprotein</keyword>
<evidence type="ECO:0000256" key="5">
    <source>
        <dbReference type="ARBA" id="ARBA00023180"/>
    </source>
</evidence>
<dbReference type="Proteomes" id="UP001046870">
    <property type="component" value="Chromosome 11"/>
</dbReference>
<protein>
    <recommendedName>
        <fullName evidence="12">Semaphorin-7A-like</fullName>
    </recommendedName>
</protein>